<feature type="domain" description="ERV/ALR sulfhydryl oxidase" evidence="7">
    <location>
        <begin position="68"/>
        <end position="168"/>
    </location>
</feature>
<evidence type="ECO:0000256" key="2">
    <source>
        <dbReference type="ARBA" id="ARBA00022630"/>
    </source>
</evidence>
<evidence type="ECO:0000256" key="1">
    <source>
        <dbReference type="ARBA" id="ARBA00001974"/>
    </source>
</evidence>
<dbReference type="PANTHER" id="PTHR12645">
    <property type="entry name" value="ALR/ERV"/>
    <property type="match status" value="1"/>
</dbReference>
<name>A0AAN7I033_9FUNG</name>
<dbReference type="AlphaFoldDB" id="A0AAN7I033"/>
<dbReference type="EC" id="1.8.3.2" evidence="6"/>
<dbReference type="EMBL" id="JASEJX010000015">
    <property type="protein sequence ID" value="KAK4515106.1"/>
    <property type="molecule type" value="Genomic_DNA"/>
</dbReference>
<dbReference type="InterPro" id="IPR036774">
    <property type="entry name" value="ERV/ALR_sulphydryl_oxid_sf"/>
</dbReference>
<dbReference type="PANTHER" id="PTHR12645:SF1">
    <property type="entry name" value="FAD-LINKED SULFHYDRYL OXIDASE ERV2"/>
    <property type="match status" value="1"/>
</dbReference>
<comment type="cofactor">
    <cofactor evidence="1 6">
        <name>FAD</name>
        <dbReference type="ChEBI" id="CHEBI:57692"/>
    </cofactor>
</comment>
<dbReference type="GO" id="GO:0050660">
    <property type="term" value="F:flavin adenine dinucleotide binding"/>
    <property type="evidence" value="ECO:0007669"/>
    <property type="project" value="TreeGrafter"/>
</dbReference>
<evidence type="ECO:0000313" key="8">
    <source>
        <dbReference type="EMBL" id="KAK4515106.1"/>
    </source>
</evidence>
<keyword evidence="5" id="KW-1015">Disulfide bond</keyword>
<proteinExistence type="predicted"/>
<accession>A0AAN7I033</accession>
<protein>
    <recommendedName>
        <fullName evidence="6">Sulfhydryl oxidase</fullName>
        <ecNumber evidence="6">1.8.3.2</ecNumber>
    </recommendedName>
</protein>
<dbReference type="GO" id="GO:0005739">
    <property type="term" value="C:mitochondrion"/>
    <property type="evidence" value="ECO:0007669"/>
    <property type="project" value="TreeGrafter"/>
</dbReference>
<dbReference type="Pfam" id="PF04777">
    <property type="entry name" value="Evr1_Alr"/>
    <property type="match status" value="1"/>
</dbReference>
<dbReference type="Gene3D" id="1.20.120.310">
    <property type="entry name" value="ERV/ALR sulfhydryl oxidase domain"/>
    <property type="match status" value="1"/>
</dbReference>
<keyword evidence="4 6" id="KW-0560">Oxidoreductase</keyword>
<comment type="catalytic activity">
    <reaction evidence="6">
        <text>2 R'C(R)SH + O2 = R'C(R)S-S(R)CR' + H2O2</text>
        <dbReference type="Rhea" id="RHEA:17357"/>
        <dbReference type="ChEBI" id="CHEBI:15379"/>
        <dbReference type="ChEBI" id="CHEBI:16240"/>
        <dbReference type="ChEBI" id="CHEBI:16520"/>
        <dbReference type="ChEBI" id="CHEBI:17412"/>
        <dbReference type="EC" id="1.8.3.2"/>
    </reaction>
</comment>
<organism evidence="8 9">
    <name type="scientific">Mucor velutinosus</name>
    <dbReference type="NCBI Taxonomy" id="708070"/>
    <lineage>
        <taxon>Eukaryota</taxon>
        <taxon>Fungi</taxon>
        <taxon>Fungi incertae sedis</taxon>
        <taxon>Mucoromycota</taxon>
        <taxon>Mucoromycotina</taxon>
        <taxon>Mucoromycetes</taxon>
        <taxon>Mucorales</taxon>
        <taxon>Mucorineae</taxon>
        <taxon>Mucoraceae</taxon>
        <taxon>Mucor</taxon>
    </lineage>
</organism>
<evidence type="ECO:0000313" key="9">
    <source>
        <dbReference type="Proteomes" id="UP001304243"/>
    </source>
</evidence>
<dbReference type="PROSITE" id="PS51324">
    <property type="entry name" value="ERV_ALR"/>
    <property type="match status" value="1"/>
</dbReference>
<reference evidence="8 9" key="1">
    <citation type="submission" date="2022-11" db="EMBL/GenBank/DDBJ databases">
        <title>Mucor velutinosus strain NIH1002 WGS.</title>
        <authorList>
            <person name="Subramanian P."/>
            <person name="Mullikin J.C."/>
            <person name="Segre J.A."/>
            <person name="Zelazny A.M."/>
        </authorList>
    </citation>
    <scope>NUCLEOTIDE SEQUENCE [LARGE SCALE GENOMIC DNA]</scope>
    <source>
        <strain evidence="8 9">NIH1002</strain>
    </source>
</reference>
<dbReference type="GO" id="GO:0016971">
    <property type="term" value="F:flavin-dependent sulfhydryl oxidase activity"/>
    <property type="evidence" value="ECO:0007669"/>
    <property type="project" value="InterPro"/>
</dbReference>
<evidence type="ECO:0000256" key="5">
    <source>
        <dbReference type="ARBA" id="ARBA00023157"/>
    </source>
</evidence>
<dbReference type="FunFam" id="1.20.120.310:FF:000002">
    <property type="entry name" value="Sulfhydryl oxidase"/>
    <property type="match status" value="1"/>
</dbReference>
<keyword evidence="3 6" id="KW-0274">FAD</keyword>
<dbReference type="SUPFAM" id="SSF69000">
    <property type="entry name" value="FAD-dependent thiol oxidase"/>
    <property type="match status" value="1"/>
</dbReference>
<sequence>MISMLKRQSVLASVGLFLLIFISILFVYTSETKSDTHVAQQSQQQSTFVPEVPNFQGNGNIIMSAMGNETERAELGRATWKFLHTMMARYPEKPSKEERKSLHDFMMLFSTLYPCGECANHFNKLITTYPPQTSSRFSASQWLCAMHNKVNERLKKPIFDCNGIELKYPCGCATTPSENDSSSSLA</sequence>
<keyword evidence="9" id="KW-1185">Reference proteome</keyword>
<evidence type="ECO:0000256" key="3">
    <source>
        <dbReference type="ARBA" id="ARBA00022827"/>
    </source>
</evidence>
<dbReference type="Proteomes" id="UP001304243">
    <property type="component" value="Unassembled WGS sequence"/>
</dbReference>
<dbReference type="RefSeq" id="XP_064681772.1">
    <property type="nucleotide sequence ID" value="XM_064822086.1"/>
</dbReference>
<comment type="caution">
    <text evidence="8">The sequence shown here is derived from an EMBL/GenBank/DDBJ whole genome shotgun (WGS) entry which is preliminary data.</text>
</comment>
<evidence type="ECO:0000256" key="6">
    <source>
        <dbReference type="RuleBase" id="RU371123"/>
    </source>
</evidence>
<evidence type="ECO:0000256" key="4">
    <source>
        <dbReference type="ARBA" id="ARBA00023002"/>
    </source>
</evidence>
<keyword evidence="2 6" id="KW-0285">Flavoprotein</keyword>
<dbReference type="InterPro" id="IPR039799">
    <property type="entry name" value="ALR/ERV"/>
</dbReference>
<dbReference type="GeneID" id="89946418"/>
<evidence type="ECO:0000259" key="7">
    <source>
        <dbReference type="PROSITE" id="PS51324"/>
    </source>
</evidence>
<gene>
    <name evidence="8" type="ORF">ATC70_002716</name>
</gene>
<dbReference type="InterPro" id="IPR017905">
    <property type="entry name" value="ERV/ALR_sulphydryl_oxidase"/>
</dbReference>